<keyword evidence="8" id="KW-0587">Phenylpropanoid metabolism</keyword>
<dbReference type="AlphaFoldDB" id="D8SSW4"/>
<evidence type="ECO:0000256" key="5">
    <source>
        <dbReference type="ARBA" id="ARBA00022598"/>
    </source>
</evidence>
<evidence type="ECO:0000256" key="10">
    <source>
        <dbReference type="ARBA" id="ARBA00034223"/>
    </source>
</evidence>
<reference evidence="14 15" key="1">
    <citation type="journal article" date="2011" name="Science">
        <title>The Selaginella genome identifies genetic changes associated with the evolution of vascular plants.</title>
        <authorList>
            <person name="Banks J.A."/>
            <person name="Nishiyama T."/>
            <person name="Hasebe M."/>
            <person name="Bowman J.L."/>
            <person name="Gribskov M."/>
            <person name="dePamphilis C."/>
            <person name="Albert V.A."/>
            <person name="Aono N."/>
            <person name="Aoyama T."/>
            <person name="Ambrose B.A."/>
            <person name="Ashton N.W."/>
            <person name="Axtell M.J."/>
            <person name="Barker E."/>
            <person name="Barker M.S."/>
            <person name="Bennetzen J.L."/>
            <person name="Bonawitz N.D."/>
            <person name="Chapple C."/>
            <person name="Cheng C."/>
            <person name="Correa L.G."/>
            <person name="Dacre M."/>
            <person name="DeBarry J."/>
            <person name="Dreyer I."/>
            <person name="Elias M."/>
            <person name="Engstrom E.M."/>
            <person name="Estelle M."/>
            <person name="Feng L."/>
            <person name="Finet C."/>
            <person name="Floyd S.K."/>
            <person name="Frommer W.B."/>
            <person name="Fujita T."/>
            <person name="Gramzow L."/>
            <person name="Gutensohn M."/>
            <person name="Harholt J."/>
            <person name="Hattori M."/>
            <person name="Heyl A."/>
            <person name="Hirai T."/>
            <person name="Hiwatashi Y."/>
            <person name="Ishikawa M."/>
            <person name="Iwata M."/>
            <person name="Karol K.G."/>
            <person name="Koehler B."/>
            <person name="Kolukisaoglu U."/>
            <person name="Kubo M."/>
            <person name="Kurata T."/>
            <person name="Lalonde S."/>
            <person name="Li K."/>
            <person name="Li Y."/>
            <person name="Litt A."/>
            <person name="Lyons E."/>
            <person name="Manning G."/>
            <person name="Maruyama T."/>
            <person name="Michael T.P."/>
            <person name="Mikami K."/>
            <person name="Miyazaki S."/>
            <person name="Morinaga S."/>
            <person name="Murata T."/>
            <person name="Mueller-Roeber B."/>
            <person name="Nelson D.R."/>
            <person name="Obara M."/>
            <person name="Oguri Y."/>
            <person name="Olmstead R.G."/>
            <person name="Onodera N."/>
            <person name="Petersen B.L."/>
            <person name="Pils B."/>
            <person name="Prigge M."/>
            <person name="Rensing S.A."/>
            <person name="Riano-Pachon D.M."/>
            <person name="Roberts A.W."/>
            <person name="Sato Y."/>
            <person name="Scheller H.V."/>
            <person name="Schulz B."/>
            <person name="Schulz C."/>
            <person name="Shakirov E.V."/>
            <person name="Shibagaki N."/>
            <person name="Shinohara N."/>
            <person name="Shippen D.E."/>
            <person name="Soerensen I."/>
            <person name="Sotooka R."/>
            <person name="Sugimoto N."/>
            <person name="Sugita M."/>
            <person name="Sumikawa N."/>
            <person name="Tanurdzic M."/>
            <person name="Theissen G."/>
            <person name="Ulvskov P."/>
            <person name="Wakazuki S."/>
            <person name="Weng J.K."/>
            <person name="Willats W.W."/>
            <person name="Wipf D."/>
            <person name="Wolf P.G."/>
            <person name="Yang L."/>
            <person name="Zimmer A.D."/>
            <person name="Zhu Q."/>
            <person name="Mitros T."/>
            <person name="Hellsten U."/>
            <person name="Loque D."/>
            <person name="Otillar R."/>
            <person name="Salamov A."/>
            <person name="Schmutz J."/>
            <person name="Shapiro H."/>
            <person name="Lindquist E."/>
            <person name="Lucas S."/>
            <person name="Rokhsar D."/>
            <person name="Grigoriev I.V."/>
        </authorList>
    </citation>
    <scope>NUCLEOTIDE SEQUENCE [LARGE SCALE GENOMIC DNA]</scope>
</reference>
<dbReference type="Gramene" id="EFJ12551">
    <property type="protein sequence ID" value="EFJ12551"/>
    <property type="gene ID" value="SELMODRAFT_182368"/>
</dbReference>
<dbReference type="EMBL" id="GL377638">
    <property type="protein sequence ID" value="EFJ12551.1"/>
    <property type="molecule type" value="Genomic_DNA"/>
</dbReference>
<dbReference type="PROSITE" id="PS00455">
    <property type="entry name" value="AMP_BINDING"/>
    <property type="match status" value="1"/>
</dbReference>
<dbReference type="FunFam" id="3.30.300.30:FF:000007">
    <property type="entry name" value="4-coumarate--CoA ligase 2"/>
    <property type="match status" value="1"/>
</dbReference>
<proteinExistence type="inferred from homology"/>
<dbReference type="InterPro" id="IPR025110">
    <property type="entry name" value="AMP-bd_C"/>
</dbReference>
<dbReference type="EC" id="6.2.1.12" evidence="4"/>
<protein>
    <recommendedName>
        <fullName evidence="4">4-coumarate--CoA ligase</fullName>
        <ecNumber evidence="4">6.2.1.12</ecNumber>
    </recommendedName>
</protein>
<dbReference type="Gene3D" id="3.30.300.30">
    <property type="match status" value="1"/>
</dbReference>
<dbReference type="KEGG" id="smo:SELMODRAFT_182368"/>
<dbReference type="InterPro" id="IPR000873">
    <property type="entry name" value="AMP-dep_synth/lig_dom"/>
</dbReference>
<evidence type="ECO:0000313" key="15">
    <source>
        <dbReference type="Proteomes" id="UP000001514"/>
    </source>
</evidence>
<feature type="domain" description="AMP-dependent synthetase/ligase" evidence="12">
    <location>
        <begin position="48"/>
        <end position="398"/>
    </location>
</feature>
<keyword evidence="7" id="KW-0067">ATP-binding</keyword>
<name>D8SSW4_SELML</name>
<accession>D8SSW4</accession>
<dbReference type="GO" id="GO:0009698">
    <property type="term" value="P:phenylpropanoid metabolic process"/>
    <property type="evidence" value="ECO:0007669"/>
    <property type="project" value="UniProtKB-KW"/>
</dbReference>
<keyword evidence="5" id="KW-0436">Ligase</keyword>
<dbReference type="InterPro" id="IPR042099">
    <property type="entry name" value="ANL_N_sf"/>
</dbReference>
<evidence type="ECO:0000256" key="4">
    <source>
        <dbReference type="ARBA" id="ARBA00012959"/>
    </source>
</evidence>
<organism evidence="15">
    <name type="scientific">Selaginella moellendorffii</name>
    <name type="common">Spikemoss</name>
    <dbReference type="NCBI Taxonomy" id="88036"/>
    <lineage>
        <taxon>Eukaryota</taxon>
        <taxon>Viridiplantae</taxon>
        <taxon>Streptophyta</taxon>
        <taxon>Embryophyta</taxon>
        <taxon>Tracheophyta</taxon>
        <taxon>Lycopodiopsida</taxon>
        <taxon>Selaginellales</taxon>
        <taxon>Selaginellaceae</taxon>
        <taxon>Selaginella</taxon>
    </lineage>
</organism>
<evidence type="ECO:0000259" key="13">
    <source>
        <dbReference type="Pfam" id="PF13193"/>
    </source>
</evidence>
<dbReference type="InterPro" id="IPR020845">
    <property type="entry name" value="AMP-binding_CS"/>
</dbReference>
<evidence type="ECO:0000256" key="7">
    <source>
        <dbReference type="ARBA" id="ARBA00022840"/>
    </source>
</evidence>
<comment type="cofactor">
    <cofactor evidence="1">
        <name>Mg(2+)</name>
        <dbReference type="ChEBI" id="CHEBI:18420"/>
    </cofactor>
</comment>
<evidence type="ECO:0000256" key="2">
    <source>
        <dbReference type="ARBA" id="ARBA00004930"/>
    </source>
</evidence>
<dbReference type="InterPro" id="IPR045851">
    <property type="entry name" value="AMP-bd_C_sf"/>
</dbReference>
<comment type="catalytic activity">
    <reaction evidence="10">
        <text>(E)-4-coumaroyl-AMP + CoA = (E)-4-coumaroyl-CoA + AMP + H(+)</text>
        <dbReference type="Rhea" id="RHEA:72423"/>
        <dbReference type="ChEBI" id="CHEBI:15378"/>
        <dbReference type="ChEBI" id="CHEBI:57287"/>
        <dbReference type="ChEBI" id="CHEBI:85008"/>
        <dbReference type="ChEBI" id="CHEBI:192348"/>
        <dbReference type="ChEBI" id="CHEBI:456215"/>
    </reaction>
    <physiologicalReaction direction="left-to-right" evidence="10">
        <dbReference type="Rhea" id="RHEA:72424"/>
    </physiologicalReaction>
</comment>
<dbReference type="HOGENOM" id="CLU_000022_59_2_1"/>
<dbReference type="eggNOG" id="KOG1176">
    <property type="taxonomic scope" value="Eukaryota"/>
</dbReference>
<evidence type="ECO:0000256" key="6">
    <source>
        <dbReference type="ARBA" id="ARBA00022741"/>
    </source>
</evidence>
<comment type="similarity">
    <text evidence="3">Belongs to the ATP-dependent AMP-binding enzyme family.</text>
</comment>
<dbReference type="GO" id="GO:0005524">
    <property type="term" value="F:ATP binding"/>
    <property type="evidence" value="ECO:0007669"/>
    <property type="project" value="UniProtKB-KW"/>
</dbReference>
<evidence type="ECO:0000259" key="12">
    <source>
        <dbReference type="Pfam" id="PF00501"/>
    </source>
</evidence>
<comment type="pathway">
    <text evidence="2">Phytoalexin biosynthesis; 3,4',5-trihydroxystilbene biosynthesis; 3,4',5-trihydroxystilbene from trans-4-coumarate: step 1/2.</text>
</comment>
<keyword evidence="15" id="KW-1185">Reference proteome</keyword>
<dbReference type="Proteomes" id="UP000001514">
    <property type="component" value="Unassembled WGS sequence"/>
</dbReference>
<evidence type="ECO:0000256" key="1">
    <source>
        <dbReference type="ARBA" id="ARBA00001946"/>
    </source>
</evidence>
<evidence type="ECO:0000256" key="9">
    <source>
        <dbReference type="ARBA" id="ARBA00034219"/>
    </source>
</evidence>
<dbReference type="Pfam" id="PF00501">
    <property type="entry name" value="AMP-binding"/>
    <property type="match status" value="1"/>
</dbReference>
<dbReference type="PANTHER" id="PTHR24096">
    <property type="entry name" value="LONG-CHAIN-FATTY-ACID--COA LIGASE"/>
    <property type="match status" value="1"/>
</dbReference>
<evidence type="ECO:0000313" key="14">
    <source>
        <dbReference type="EMBL" id="EFJ12551.1"/>
    </source>
</evidence>
<keyword evidence="6" id="KW-0547">Nucleotide-binding</keyword>
<comment type="catalytic activity">
    <reaction evidence="9">
        <text>(E)-4-coumarate + ATP + H(+) = (E)-4-coumaroyl-AMP + diphosphate</text>
        <dbReference type="Rhea" id="RHEA:72419"/>
        <dbReference type="ChEBI" id="CHEBI:12876"/>
        <dbReference type="ChEBI" id="CHEBI:15378"/>
        <dbReference type="ChEBI" id="CHEBI:30616"/>
        <dbReference type="ChEBI" id="CHEBI:33019"/>
        <dbReference type="ChEBI" id="CHEBI:192348"/>
    </reaction>
    <physiologicalReaction direction="left-to-right" evidence="9">
        <dbReference type="Rhea" id="RHEA:72420"/>
    </physiologicalReaction>
</comment>
<evidence type="ECO:0000256" key="8">
    <source>
        <dbReference type="ARBA" id="ARBA00023051"/>
    </source>
</evidence>
<dbReference type="GO" id="GO:0016405">
    <property type="term" value="F:CoA-ligase activity"/>
    <property type="evidence" value="ECO:0000318"/>
    <property type="project" value="GO_Central"/>
</dbReference>
<dbReference type="OMA" id="NENILHM"/>
<dbReference type="STRING" id="88036.D8SSW4"/>
<dbReference type="GO" id="GO:0016207">
    <property type="term" value="F:4-coumarate-CoA ligase activity"/>
    <property type="evidence" value="ECO:0007669"/>
    <property type="project" value="UniProtKB-EC"/>
</dbReference>
<dbReference type="Pfam" id="PF13193">
    <property type="entry name" value="AMP-binding_C"/>
    <property type="match status" value="1"/>
</dbReference>
<dbReference type="PANTHER" id="PTHR24096:SF406">
    <property type="entry name" value="4-COUMARATE--COA LIGASE 2"/>
    <property type="match status" value="1"/>
</dbReference>
<feature type="domain" description="AMP-binding enzyme C-terminal" evidence="13">
    <location>
        <begin position="449"/>
        <end position="524"/>
    </location>
</feature>
<dbReference type="SUPFAM" id="SSF56801">
    <property type="entry name" value="Acetyl-CoA synthetase-like"/>
    <property type="match status" value="1"/>
</dbReference>
<comment type="catalytic activity">
    <reaction evidence="11">
        <text>(E)-4-coumarate + ATP + CoA = (E)-4-coumaroyl-CoA + AMP + diphosphate</text>
        <dbReference type="Rhea" id="RHEA:19641"/>
        <dbReference type="ChEBI" id="CHEBI:12876"/>
        <dbReference type="ChEBI" id="CHEBI:30616"/>
        <dbReference type="ChEBI" id="CHEBI:33019"/>
        <dbReference type="ChEBI" id="CHEBI:57287"/>
        <dbReference type="ChEBI" id="CHEBI:85008"/>
        <dbReference type="ChEBI" id="CHEBI:456215"/>
        <dbReference type="EC" id="6.2.1.12"/>
    </reaction>
    <physiologicalReaction direction="left-to-right" evidence="11">
        <dbReference type="Rhea" id="RHEA:19642"/>
    </physiologicalReaction>
</comment>
<gene>
    <name evidence="14" type="ORF">SELMODRAFT_182368</name>
</gene>
<dbReference type="Gene3D" id="3.40.50.12780">
    <property type="entry name" value="N-terminal domain of ligase-like"/>
    <property type="match status" value="1"/>
</dbReference>
<dbReference type="OrthoDB" id="10253869at2759"/>
<dbReference type="InParanoid" id="D8SSW4"/>
<dbReference type="FunCoup" id="D8SSW4">
    <property type="interactions" value="1276"/>
</dbReference>
<dbReference type="CDD" id="cd05904">
    <property type="entry name" value="4CL"/>
    <property type="match status" value="1"/>
</dbReference>
<evidence type="ECO:0000256" key="11">
    <source>
        <dbReference type="ARBA" id="ARBA00034252"/>
    </source>
</evidence>
<evidence type="ECO:0000256" key="3">
    <source>
        <dbReference type="ARBA" id="ARBA00006432"/>
    </source>
</evidence>
<sequence>MADSSGYQEDEGVYRSSRAAISLPAHPHQSFAAFLFSGPVGHPSNSSKPLIVDSSSGSFISCREFRERVEAVAGGLWSLAGVAQGDVVLVLLGNTVHFPVIFHAALAIGAVVTTVNPANTAGEIDRQLRDSGAKFAVTSPELAAKLGDPTRLSVIVLVDGETSCHGSKFLPFRKLLEFKSGTAPENLVRIRLSDPAALLYSSGTTGPSKGVILSHGNLITSVTILSEHEKPSVSIALLPLFHVAGLVVSACLVIRKASTLIVLKKFDLVAMLEAIQRFKITTLPLVPPIVVALMKNPVSAKYDLSSVTVARCGAAPLKKEIQEAFLTKFPHIQDFFQGFGMTETTGMGAFGEGPPGSSGKLSANHEAKVVDLTTGKPLPPNFRGELLLRGPCIMQGYLNNPAATLHTIDKDGWLHTGDIVFFDSNGCLFVVDRLKELIKYKGYQVAPAELEAVLLTHPAIVDAGVIPYPDEDAGEIPMAYIVRAAGESLSKSDAMKFVAEQVAPHKRIRRVEFLDAIPKLPSGKILRKDLIALAASDARSKL</sequence>